<sequence length="248" mass="27231">MVQAVAIACLFEDKFCSNPNSVTSTHPRSSYTKTITTNQPLKQPPILPTPTTKPFNSPLKSKTIKNISPAEMQLRREKGICYYCDEKFSPQHRCPNKHLMLLQLDDVESVESDTDSGEQFSPSIEQNSDSLDHHLSLNAMNGCSSLGTLRFTGQVLGKDVQILVDGGSTDNFFQPRLAKFLKLPIEPVSNFNVLVGNGHKMVAEGKISNLSVSVQGHDMQIPVFLLPFAGADLILSSSWLSHIRASCG</sequence>
<evidence type="ECO:0000313" key="1">
    <source>
        <dbReference type="EMBL" id="CAJ2659903.1"/>
    </source>
</evidence>
<reference evidence="1" key="1">
    <citation type="submission" date="2023-10" db="EMBL/GenBank/DDBJ databases">
        <authorList>
            <person name="Rodriguez Cubillos JULIANA M."/>
            <person name="De Vega J."/>
        </authorList>
    </citation>
    <scope>NUCLEOTIDE SEQUENCE</scope>
</reference>
<protein>
    <submittedName>
        <fullName evidence="1">Uncharacterized protein</fullName>
    </submittedName>
</protein>
<proteinExistence type="predicted"/>
<accession>A0ACB0KTT3</accession>
<organism evidence="1 2">
    <name type="scientific">Trifolium pratense</name>
    <name type="common">Red clover</name>
    <dbReference type="NCBI Taxonomy" id="57577"/>
    <lineage>
        <taxon>Eukaryota</taxon>
        <taxon>Viridiplantae</taxon>
        <taxon>Streptophyta</taxon>
        <taxon>Embryophyta</taxon>
        <taxon>Tracheophyta</taxon>
        <taxon>Spermatophyta</taxon>
        <taxon>Magnoliopsida</taxon>
        <taxon>eudicotyledons</taxon>
        <taxon>Gunneridae</taxon>
        <taxon>Pentapetalae</taxon>
        <taxon>rosids</taxon>
        <taxon>fabids</taxon>
        <taxon>Fabales</taxon>
        <taxon>Fabaceae</taxon>
        <taxon>Papilionoideae</taxon>
        <taxon>50 kb inversion clade</taxon>
        <taxon>NPAAA clade</taxon>
        <taxon>Hologalegina</taxon>
        <taxon>IRL clade</taxon>
        <taxon>Trifolieae</taxon>
        <taxon>Trifolium</taxon>
    </lineage>
</organism>
<dbReference type="EMBL" id="CASHSV030000311">
    <property type="protein sequence ID" value="CAJ2659903.1"/>
    <property type="molecule type" value="Genomic_DNA"/>
</dbReference>
<name>A0ACB0KTT3_TRIPR</name>
<dbReference type="Proteomes" id="UP001177021">
    <property type="component" value="Unassembled WGS sequence"/>
</dbReference>
<comment type="caution">
    <text evidence="1">The sequence shown here is derived from an EMBL/GenBank/DDBJ whole genome shotgun (WGS) entry which is preliminary data.</text>
</comment>
<evidence type="ECO:0000313" key="2">
    <source>
        <dbReference type="Proteomes" id="UP001177021"/>
    </source>
</evidence>
<gene>
    <name evidence="1" type="ORF">MILVUS5_LOCUS25970</name>
</gene>
<keyword evidence="2" id="KW-1185">Reference proteome</keyword>